<evidence type="ECO:0000256" key="2">
    <source>
        <dbReference type="ARBA" id="ARBA00023157"/>
    </source>
</evidence>
<dbReference type="PANTHER" id="PTHR28627:SF1">
    <property type="entry name" value="CYTOCHROME C OXIDASE ASSEMBLY FACTOR 5"/>
    <property type="match status" value="1"/>
</dbReference>
<gene>
    <name evidence="3" type="ORF">TOT_040000419</name>
</gene>
<keyword evidence="2" id="KW-1015">Disulfide bond</keyword>
<dbReference type="EMBL" id="AP011949">
    <property type="protein sequence ID" value="BAM42043.1"/>
    <property type="molecule type" value="Genomic_DNA"/>
</dbReference>
<evidence type="ECO:0000313" key="3">
    <source>
        <dbReference type="EMBL" id="BAM42043.1"/>
    </source>
</evidence>
<dbReference type="RefSeq" id="XP_009692344.1">
    <property type="nucleotide sequence ID" value="XM_009694049.1"/>
</dbReference>
<evidence type="ECO:0008006" key="5">
    <source>
        <dbReference type="Google" id="ProtNLM"/>
    </source>
</evidence>
<dbReference type="KEGG" id="tot:TOT_040000419"/>
<dbReference type="GeneID" id="20716483"/>
<protein>
    <recommendedName>
        <fullName evidence="5">Cytochrome c oxidase assembly protein</fullName>
    </recommendedName>
</protein>
<reference evidence="3 4" key="1">
    <citation type="journal article" date="2012" name="MBio">
        <title>Comparative genome analysis of three eukaryotic parasites with differing abilities to transform leukocytes reveals key mediators of Theileria-induced leukocyte transformation.</title>
        <authorList>
            <person name="Hayashida K."/>
            <person name="Hara Y."/>
            <person name="Abe T."/>
            <person name="Yamasaki C."/>
            <person name="Toyoda A."/>
            <person name="Kosuge T."/>
            <person name="Suzuki Y."/>
            <person name="Sato Y."/>
            <person name="Kawashima S."/>
            <person name="Katayama T."/>
            <person name="Wakaguri H."/>
            <person name="Inoue N."/>
            <person name="Homma K."/>
            <person name="Tada-Umezaki M."/>
            <person name="Yagi Y."/>
            <person name="Fujii Y."/>
            <person name="Habara T."/>
            <person name="Kanehisa M."/>
            <person name="Watanabe H."/>
            <person name="Ito K."/>
            <person name="Gojobori T."/>
            <person name="Sugawara H."/>
            <person name="Imanishi T."/>
            <person name="Weir W."/>
            <person name="Gardner M."/>
            <person name="Pain A."/>
            <person name="Shiels B."/>
            <person name="Hattori M."/>
            <person name="Nene V."/>
            <person name="Sugimoto C."/>
        </authorList>
    </citation>
    <scope>NUCLEOTIDE SEQUENCE [LARGE SCALE GENOMIC DNA]</scope>
    <source>
        <strain evidence="3 4">Shintoku</strain>
    </source>
</reference>
<dbReference type="GO" id="GO:0005739">
    <property type="term" value="C:mitochondrion"/>
    <property type="evidence" value="ECO:0007669"/>
    <property type="project" value="TreeGrafter"/>
</dbReference>
<accession>J4C974</accession>
<organism evidence="3 4">
    <name type="scientific">Theileria orientalis strain Shintoku</name>
    <dbReference type="NCBI Taxonomy" id="869250"/>
    <lineage>
        <taxon>Eukaryota</taxon>
        <taxon>Sar</taxon>
        <taxon>Alveolata</taxon>
        <taxon>Apicomplexa</taxon>
        <taxon>Aconoidasida</taxon>
        <taxon>Piroplasmida</taxon>
        <taxon>Theileriidae</taxon>
        <taxon>Theileria</taxon>
    </lineage>
</organism>
<dbReference type="OrthoDB" id="340921at2759"/>
<keyword evidence="4" id="KW-1185">Reference proteome</keyword>
<dbReference type="InterPro" id="IPR018793">
    <property type="entry name" value="Cyt_c_oxidase_assmbl_Pet191"/>
</dbReference>
<comment type="similarity">
    <text evidence="1">Belongs to the PET191 family.</text>
</comment>
<sequence length="333" mass="37816">MEKIMSALIKSFHVDEIYTTIKSTKDLVTPTPVESEIVQSNNFHNIDDEIRNKDILDTGNTDEIAFNNNKGGCDVLRDDFIEVAVDPHDILKTQTFVYSITPAELRLYFKDRNSKNATVPKKGKLFARFSFNAIVTPFETISSSRECFRMFYKNSPIIFCGSDTKSRDSFMVSLIKAKFCHVAHTALSPAHKTSERGKGAEKLPKYSTKIKRLESLLSGKEDVGINPHENKITNIDIKNLISGRPQMMFLRPKADKPHRFASNSCEKLQTDMVECYKASRCFKELNRSFEECLDNLRVDEVGAECVQLKKSLAQCRRNLLNGKFRTTGNPYSG</sequence>
<dbReference type="OMA" id="RDRWITN"/>
<dbReference type="GO" id="GO:0033617">
    <property type="term" value="P:mitochondrial respiratory chain complex IV assembly"/>
    <property type="evidence" value="ECO:0007669"/>
    <property type="project" value="TreeGrafter"/>
</dbReference>
<proteinExistence type="inferred from homology"/>
<dbReference type="PANTHER" id="PTHR28627">
    <property type="entry name" value="CYTOCHROME C OXIDASE ASSEMBLY FACTOR 5"/>
    <property type="match status" value="1"/>
</dbReference>
<dbReference type="eggNOG" id="ENOG502SFAR">
    <property type="taxonomic scope" value="Eukaryota"/>
</dbReference>
<dbReference type="AlphaFoldDB" id="J4C974"/>
<name>J4C974_THEOR</name>
<evidence type="ECO:0000313" key="4">
    <source>
        <dbReference type="Proteomes" id="UP000003786"/>
    </source>
</evidence>
<dbReference type="Proteomes" id="UP000003786">
    <property type="component" value="Chromosome 4"/>
</dbReference>
<dbReference type="Pfam" id="PF10203">
    <property type="entry name" value="Pet191_N"/>
    <property type="match status" value="1"/>
</dbReference>
<evidence type="ECO:0000256" key="1">
    <source>
        <dbReference type="ARBA" id="ARBA00007785"/>
    </source>
</evidence>
<dbReference type="VEuPathDB" id="PiroplasmaDB:TOT_040000419"/>